<sequence length="486" mass="51790">MGQVGGFLEHGRKEHGQRPIAERVHDYDDLAVTLPAEEQRVQAGRCMYCGVAFCQTGVGFGKARTSGCPLHNLIPEWNDLLWRGLWDQAAERLALTNPLPEFTGRVCPALCEAACNLGLHDDPTTIRDDERAISDWQWEHGGPKPLTPAPEDAPLVTVVGSGPAGLACAWELARRGLRVRIVEKSDRAGGLLMYGIPNMKLPKEVVDRRLDLMRESGIDVECGVDASDPVVAERLAKESDAVVLAAGTGNARTLRVPGADLDGVTLAVPYLTAQTKAVLGGGKSAISAEGKDVVVIGGGDTGTDCVATALRQGARSIMQLEFLPEPPEKALPTNQWPEWPMVKKTDYGQQEAIEEFDADRRLWATDTLEVMGEGSVEGLKIVSLDWSNGKPERKEDSVRTLPAQLVILAMGFVGPEAKLVEAFGGGLARQGRPLPVIEGEGHELSGAAGKARVYCAGDTRNGSTIVVNAISDGLACAAEVASDLLG</sequence>
<dbReference type="RefSeq" id="WP_090846276.1">
    <property type="nucleotide sequence ID" value="NZ_FMZL01000009.1"/>
</dbReference>
<protein>
    <submittedName>
        <fullName evidence="7">Glutamate synthase (NADPH/NADH) small chain</fullName>
    </submittedName>
</protein>
<dbReference type="PANTHER" id="PTHR43100:SF3">
    <property type="entry name" value="FAD_NAD(P)-BINDING DOMAIN-CONTAINING PROTEIN"/>
    <property type="match status" value="1"/>
</dbReference>
<dbReference type="GO" id="GO:0051536">
    <property type="term" value="F:iron-sulfur cluster binding"/>
    <property type="evidence" value="ECO:0007669"/>
    <property type="project" value="InterPro"/>
</dbReference>
<dbReference type="PANTHER" id="PTHR43100">
    <property type="entry name" value="GLUTAMATE SYNTHASE [NADPH] SMALL CHAIN"/>
    <property type="match status" value="1"/>
</dbReference>
<dbReference type="InterPro" id="IPR009051">
    <property type="entry name" value="Helical_ferredxn"/>
</dbReference>
<dbReference type="AlphaFoldDB" id="A0A1G6KND8"/>
<feature type="domain" description="FAD/NAD(P)-binding" evidence="5">
    <location>
        <begin position="156"/>
        <end position="473"/>
    </location>
</feature>
<dbReference type="Gene3D" id="1.10.1060.10">
    <property type="entry name" value="Alpha-helical ferredoxin"/>
    <property type="match status" value="1"/>
</dbReference>
<dbReference type="InterPro" id="IPR006005">
    <property type="entry name" value="Glut_synth_ssu1"/>
</dbReference>
<dbReference type="Gene3D" id="3.40.50.720">
    <property type="entry name" value="NAD(P)-binding Rossmann-like Domain"/>
    <property type="match status" value="1"/>
</dbReference>
<keyword evidence="2" id="KW-0560">Oxidoreductase</keyword>
<reference evidence="8" key="1">
    <citation type="submission" date="2016-10" db="EMBL/GenBank/DDBJ databases">
        <authorList>
            <person name="Varghese N."/>
            <person name="Submissions S."/>
        </authorList>
    </citation>
    <scope>NUCLEOTIDE SEQUENCE [LARGE SCALE GENOMIC DNA]</scope>
    <source>
        <strain evidence="8">DSM 22619</strain>
    </source>
</reference>
<proteinExistence type="predicted"/>
<dbReference type="SUPFAM" id="SSF51971">
    <property type="entry name" value="Nucleotide-binding domain"/>
    <property type="match status" value="1"/>
</dbReference>
<dbReference type="STRING" id="604330.SAMN04489857_1122"/>
<evidence type="ECO:0000256" key="1">
    <source>
        <dbReference type="ARBA" id="ARBA00022605"/>
    </source>
</evidence>
<evidence type="ECO:0000256" key="2">
    <source>
        <dbReference type="ARBA" id="ARBA00023002"/>
    </source>
</evidence>
<dbReference type="Proteomes" id="UP000198528">
    <property type="component" value="Unassembled WGS sequence"/>
</dbReference>
<comment type="pathway">
    <text evidence="4">Amino-acid biosynthesis.</text>
</comment>
<feature type="domain" description="Dihydroprymidine dehydrogenase" evidence="6">
    <location>
        <begin position="24"/>
        <end position="140"/>
    </location>
</feature>
<keyword evidence="3" id="KW-0314">Glutamate biosynthesis</keyword>
<dbReference type="GO" id="GO:0016639">
    <property type="term" value="F:oxidoreductase activity, acting on the CH-NH2 group of donors, NAD or NADP as acceptor"/>
    <property type="evidence" value="ECO:0007669"/>
    <property type="project" value="InterPro"/>
</dbReference>
<evidence type="ECO:0000256" key="4">
    <source>
        <dbReference type="ARBA" id="ARBA00029440"/>
    </source>
</evidence>
<organism evidence="7 8">
    <name type="scientific">Parafannyhessea umbonata</name>
    <dbReference type="NCBI Taxonomy" id="604330"/>
    <lineage>
        <taxon>Bacteria</taxon>
        <taxon>Bacillati</taxon>
        <taxon>Actinomycetota</taxon>
        <taxon>Coriobacteriia</taxon>
        <taxon>Coriobacteriales</taxon>
        <taxon>Atopobiaceae</taxon>
        <taxon>Parafannyhessea</taxon>
    </lineage>
</organism>
<evidence type="ECO:0000259" key="5">
    <source>
        <dbReference type="Pfam" id="PF07992"/>
    </source>
</evidence>
<dbReference type="GO" id="GO:0006537">
    <property type="term" value="P:glutamate biosynthetic process"/>
    <property type="evidence" value="ECO:0007669"/>
    <property type="project" value="UniProtKB-KW"/>
</dbReference>
<dbReference type="InterPro" id="IPR051394">
    <property type="entry name" value="Glutamate_Synthase"/>
</dbReference>
<dbReference type="InterPro" id="IPR036188">
    <property type="entry name" value="FAD/NAD-bd_sf"/>
</dbReference>
<dbReference type="InterPro" id="IPR023753">
    <property type="entry name" value="FAD/NAD-binding_dom"/>
</dbReference>
<dbReference type="InterPro" id="IPR028261">
    <property type="entry name" value="DPD_II"/>
</dbReference>
<evidence type="ECO:0000313" key="8">
    <source>
        <dbReference type="Proteomes" id="UP000198528"/>
    </source>
</evidence>
<evidence type="ECO:0000256" key="3">
    <source>
        <dbReference type="ARBA" id="ARBA00023164"/>
    </source>
</evidence>
<name>A0A1G6KND8_9ACTN</name>
<gene>
    <name evidence="7" type="ORF">SAMN04487824_10919</name>
</gene>
<accession>A0A1G6KND8</accession>
<evidence type="ECO:0000313" key="7">
    <source>
        <dbReference type="EMBL" id="SDC32427.1"/>
    </source>
</evidence>
<dbReference type="Gene3D" id="3.50.50.60">
    <property type="entry name" value="FAD/NAD(P)-binding domain"/>
    <property type="match status" value="1"/>
</dbReference>
<dbReference type="PRINTS" id="PR00419">
    <property type="entry name" value="ADXRDTASE"/>
</dbReference>
<dbReference type="SUPFAM" id="SSF46548">
    <property type="entry name" value="alpha-helical ferredoxin"/>
    <property type="match status" value="1"/>
</dbReference>
<evidence type="ECO:0000259" key="6">
    <source>
        <dbReference type="Pfam" id="PF14691"/>
    </source>
</evidence>
<dbReference type="Pfam" id="PF07992">
    <property type="entry name" value="Pyr_redox_2"/>
    <property type="match status" value="1"/>
</dbReference>
<dbReference type="Pfam" id="PF14691">
    <property type="entry name" value="Fer4_20"/>
    <property type="match status" value="1"/>
</dbReference>
<keyword evidence="8" id="KW-1185">Reference proteome</keyword>
<dbReference type="NCBIfam" id="TIGR01317">
    <property type="entry name" value="GOGAT_sm_gam"/>
    <property type="match status" value="1"/>
</dbReference>
<dbReference type="EMBL" id="FMZL01000009">
    <property type="protein sequence ID" value="SDC32427.1"/>
    <property type="molecule type" value="Genomic_DNA"/>
</dbReference>
<keyword evidence="1" id="KW-0028">Amino-acid biosynthesis</keyword>